<evidence type="ECO:0000313" key="2">
    <source>
        <dbReference type="Proteomes" id="UP000320811"/>
    </source>
</evidence>
<dbReference type="AlphaFoldDB" id="A0A561Q4F9"/>
<keyword evidence="2" id="KW-1185">Reference proteome</keyword>
<dbReference type="Proteomes" id="UP000320811">
    <property type="component" value="Unassembled WGS sequence"/>
</dbReference>
<name>A0A561Q4F9_9BACT</name>
<sequence>MMAFKTGVYAIATAWLEDFYLKEGPVKQQARFFR</sequence>
<gene>
    <name evidence="1" type="ORF">FHW36_1011184</name>
</gene>
<proteinExistence type="predicted"/>
<protein>
    <submittedName>
        <fullName evidence="1">Uncharacterized protein</fullName>
    </submittedName>
</protein>
<evidence type="ECO:0000313" key="1">
    <source>
        <dbReference type="EMBL" id="TWF45257.1"/>
    </source>
</evidence>
<comment type="caution">
    <text evidence="1">The sequence shown here is derived from an EMBL/GenBank/DDBJ whole genome shotgun (WGS) entry which is preliminary data.</text>
</comment>
<reference evidence="1 2" key="1">
    <citation type="submission" date="2019-06" db="EMBL/GenBank/DDBJ databases">
        <title>Sorghum-associated microbial communities from plants grown in Nebraska, USA.</title>
        <authorList>
            <person name="Schachtman D."/>
        </authorList>
    </citation>
    <scope>NUCLEOTIDE SEQUENCE [LARGE SCALE GENOMIC DNA]</scope>
    <source>
        <strain evidence="1 2">1209</strain>
    </source>
</reference>
<accession>A0A561Q4F9</accession>
<dbReference type="EMBL" id="VIWO01000001">
    <property type="protein sequence ID" value="TWF45257.1"/>
    <property type="molecule type" value="Genomic_DNA"/>
</dbReference>
<organism evidence="1 2">
    <name type="scientific">Chitinophaga polysaccharea</name>
    <dbReference type="NCBI Taxonomy" id="1293035"/>
    <lineage>
        <taxon>Bacteria</taxon>
        <taxon>Pseudomonadati</taxon>
        <taxon>Bacteroidota</taxon>
        <taxon>Chitinophagia</taxon>
        <taxon>Chitinophagales</taxon>
        <taxon>Chitinophagaceae</taxon>
        <taxon>Chitinophaga</taxon>
    </lineage>
</organism>